<proteinExistence type="predicted"/>
<name>A0A4C1TF02_EUMVA</name>
<reference evidence="2 3" key="1">
    <citation type="journal article" date="2019" name="Commun. Biol.">
        <title>The bagworm genome reveals a unique fibroin gene that provides high tensile strength.</title>
        <authorList>
            <person name="Kono N."/>
            <person name="Nakamura H."/>
            <person name="Ohtoshi R."/>
            <person name="Tomita M."/>
            <person name="Numata K."/>
            <person name="Arakawa K."/>
        </authorList>
    </citation>
    <scope>NUCLEOTIDE SEQUENCE [LARGE SCALE GENOMIC DNA]</scope>
</reference>
<evidence type="ECO:0000256" key="1">
    <source>
        <dbReference type="SAM" id="MobiDB-lite"/>
    </source>
</evidence>
<protein>
    <submittedName>
        <fullName evidence="2">Uncharacterized protein</fullName>
    </submittedName>
</protein>
<feature type="compositionally biased region" description="Basic and acidic residues" evidence="1">
    <location>
        <begin position="43"/>
        <end position="60"/>
    </location>
</feature>
<evidence type="ECO:0000313" key="2">
    <source>
        <dbReference type="EMBL" id="GBP11881.1"/>
    </source>
</evidence>
<gene>
    <name evidence="2" type="ORF">EVAR_74517_1</name>
</gene>
<comment type="caution">
    <text evidence="2">The sequence shown here is derived from an EMBL/GenBank/DDBJ whole genome shotgun (WGS) entry which is preliminary data.</text>
</comment>
<dbReference type="AlphaFoldDB" id="A0A4C1TF02"/>
<organism evidence="2 3">
    <name type="scientific">Eumeta variegata</name>
    <name type="common">Bagworm moth</name>
    <name type="synonym">Eumeta japonica</name>
    <dbReference type="NCBI Taxonomy" id="151549"/>
    <lineage>
        <taxon>Eukaryota</taxon>
        <taxon>Metazoa</taxon>
        <taxon>Ecdysozoa</taxon>
        <taxon>Arthropoda</taxon>
        <taxon>Hexapoda</taxon>
        <taxon>Insecta</taxon>
        <taxon>Pterygota</taxon>
        <taxon>Neoptera</taxon>
        <taxon>Endopterygota</taxon>
        <taxon>Lepidoptera</taxon>
        <taxon>Glossata</taxon>
        <taxon>Ditrysia</taxon>
        <taxon>Tineoidea</taxon>
        <taxon>Psychidae</taxon>
        <taxon>Oiketicinae</taxon>
        <taxon>Eumeta</taxon>
    </lineage>
</organism>
<feature type="region of interest" description="Disordered" evidence="1">
    <location>
        <begin position="43"/>
        <end position="71"/>
    </location>
</feature>
<accession>A0A4C1TF02</accession>
<dbReference type="EMBL" id="BGZK01000048">
    <property type="protein sequence ID" value="GBP11881.1"/>
    <property type="molecule type" value="Genomic_DNA"/>
</dbReference>
<dbReference type="Proteomes" id="UP000299102">
    <property type="component" value="Unassembled WGS sequence"/>
</dbReference>
<evidence type="ECO:0000313" key="3">
    <source>
        <dbReference type="Proteomes" id="UP000299102"/>
    </source>
</evidence>
<sequence>MSRTSVANFKIIPRSDLRGIERLRRGRSALRLKTLQDKTIKCERDKGSEAGERRRREHGTQQRAVAWRGASGGEKRMLHLHATEIERMPC</sequence>
<keyword evidence="3" id="KW-1185">Reference proteome</keyword>